<proteinExistence type="predicted"/>
<evidence type="ECO:0000256" key="7">
    <source>
        <dbReference type="ARBA" id="ARBA00023224"/>
    </source>
</evidence>
<dbReference type="PANTHER" id="PTHR21143">
    <property type="entry name" value="INVERTEBRATE GUSTATORY RECEPTOR"/>
    <property type="match status" value="1"/>
</dbReference>
<evidence type="ECO:0000256" key="5">
    <source>
        <dbReference type="ARBA" id="ARBA00023136"/>
    </source>
</evidence>
<evidence type="ECO:0000256" key="6">
    <source>
        <dbReference type="ARBA" id="ARBA00023170"/>
    </source>
</evidence>
<dbReference type="GO" id="GO:0050909">
    <property type="term" value="P:sensory perception of taste"/>
    <property type="evidence" value="ECO:0007669"/>
    <property type="project" value="InterPro"/>
</dbReference>
<feature type="transmembrane region" description="Helical" evidence="8">
    <location>
        <begin position="43"/>
        <end position="63"/>
    </location>
</feature>
<evidence type="ECO:0000256" key="1">
    <source>
        <dbReference type="ARBA" id="ARBA00004651"/>
    </source>
</evidence>
<dbReference type="GO" id="GO:0008049">
    <property type="term" value="P:male courtship behavior"/>
    <property type="evidence" value="ECO:0007669"/>
    <property type="project" value="TreeGrafter"/>
</dbReference>
<dbReference type="Proteomes" id="UP000242457">
    <property type="component" value="Unassembled WGS sequence"/>
</dbReference>
<dbReference type="OrthoDB" id="7678431at2759"/>
<feature type="transmembrane region" description="Helical" evidence="8">
    <location>
        <begin position="75"/>
        <end position="91"/>
    </location>
</feature>
<dbReference type="EMBL" id="KZ288406">
    <property type="protein sequence ID" value="PBC26132.1"/>
    <property type="molecule type" value="Genomic_DNA"/>
</dbReference>
<sequence length="184" mass="21738">MDYHNTKHFTRHFLQLMRYMHFEILKLSHELNRAYTYQILLDLAVHFTLITCGLYNIYFSFTLKLTDLLTNKENLLFLLWIFISSAKTIFLNNHCNNYYHEVEITAHLLRELEICYLDNSIKDEVQQFSLQLLLHPLQFTAGGYILNNKLSMLFFSTIATYLIVLIQISSTPNLIQSLSHISSH</sequence>
<keyword evidence="10" id="KW-1185">Reference proteome</keyword>
<keyword evidence="2" id="KW-1003">Cell membrane</keyword>
<evidence type="ECO:0000256" key="2">
    <source>
        <dbReference type="ARBA" id="ARBA00022475"/>
    </source>
</evidence>
<accession>A0A2A3E4C0</accession>
<evidence type="ECO:0000313" key="9">
    <source>
        <dbReference type="EMBL" id="PBC26132.1"/>
    </source>
</evidence>
<evidence type="ECO:0000313" key="10">
    <source>
        <dbReference type="Proteomes" id="UP000242457"/>
    </source>
</evidence>
<organism evidence="9 10">
    <name type="scientific">Apis cerana cerana</name>
    <name type="common">Oriental honeybee</name>
    <dbReference type="NCBI Taxonomy" id="94128"/>
    <lineage>
        <taxon>Eukaryota</taxon>
        <taxon>Metazoa</taxon>
        <taxon>Ecdysozoa</taxon>
        <taxon>Arthropoda</taxon>
        <taxon>Hexapoda</taxon>
        <taxon>Insecta</taxon>
        <taxon>Pterygota</taxon>
        <taxon>Neoptera</taxon>
        <taxon>Endopterygota</taxon>
        <taxon>Hymenoptera</taxon>
        <taxon>Apocrita</taxon>
        <taxon>Aculeata</taxon>
        <taxon>Apoidea</taxon>
        <taxon>Anthophila</taxon>
        <taxon>Apidae</taxon>
        <taxon>Apis</taxon>
    </lineage>
</organism>
<keyword evidence="4 8" id="KW-1133">Transmembrane helix</keyword>
<dbReference type="Pfam" id="PF08395">
    <property type="entry name" value="7tm_7"/>
    <property type="match status" value="1"/>
</dbReference>
<name>A0A2A3E4C0_APICC</name>
<evidence type="ECO:0000256" key="3">
    <source>
        <dbReference type="ARBA" id="ARBA00022692"/>
    </source>
</evidence>
<gene>
    <name evidence="9" type="ORF">APICC_01455</name>
</gene>
<keyword evidence="5 8" id="KW-0472">Membrane</keyword>
<dbReference type="GO" id="GO:0007165">
    <property type="term" value="P:signal transduction"/>
    <property type="evidence" value="ECO:0007669"/>
    <property type="project" value="UniProtKB-KW"/>
</dbReference>
<dbReference type="PANTHER" id="PTHR21143:SF134">
    <property type="entry name" value="GUSTATORY RECEPTOR"/>
    <property type="match status" value="1"/>
</dbReference>
<feature type="transmembrane region" description="Helical" evidence="8">
    <location>
        <begin position="150"/>
        <end position="168"/>
    </location>
</feature>
<comment type="subcellular location">
    <subcellularLocation>
        <location evidence="1">Cell membrane</location>
        <topology evidence="1">Multi-pass membrane protein</topology>
    </subcellularLocation>
</comment>
<keyword evidence="7" id="KW-0807">Transducer</keyword>
<dbReference type="InterPro" id="IPR013604">
    <property type="entry name" value="7TM_chemorcpt"/>
</dbReference>
<dbReference type="GO" id="GO:0030424">
    <property type="term" value="C:axon"/>
    <property type="evidence" value="ECO:0007669"/>
    <property type="project" value="TreeGrafter"/>
</dbReference>
<evidence type="ECO:0000256" key="8">
    <source>
        <dbReference type="SAM" id="Phobius"/>
    </source>
</evidence>
<evidence type="ECO:0000256" key="4">
    <source>
        <dbReference type="ARBA" id="ARBA00022989"/>
    </source>
</evidence>
<keyword evidence="6 9" id="KW-0675">Receptor</keyword>
<keyword evidence="3 8" id="KW-0812">Transmembrane</keyword>
<dbReference type="GO" id="GO:0030425">
    <property type="term" value="C:dendrite"/>
    <property type="evidence" value="ECO:0007669"/>
    <property type="project" value="TreeGrafter"/>
</dbReference>
<dbReference type="GO" id="GO:0043025">
    <property type="term" value="C:neuronal cell body"/>
    <property type="evidence" value="ECO:0007669"/>
    <property type="project" value="TreeGrafter"/>
</dbReference>
<protein>
    <submittedName>
        <fullName evidence="9">Gustatory receptor 94a</fullName>
    </submittedName>
</protein>
<dbReference type="GO" id="GO:0005886">
    <property type="term" value="C:plasma membrane"/>
    <property type="evidence" value="ECO:0007669"/>
    <property type="project" value="UniProtKB-SubCell"/>
</dbReference>
<reference evidence="9 10" key="1">
    <citation type="submission" date="2014-07" db="EMBL/GenBank/DDBJ databases">
        <title>Genomic and transcriptomic analysis on Apis cerana provide comprehensive insights into honey bee biology.</title>
        <authorList>
            <person name="Diao Q."/>
            <person name="Sun L."/>
            <person name="Zheng H."/>
            <person name="Zheng H."/>
            <person name="Xu S."/>
            <person name="Wang S."/>
            <person name="Zeng Z."/>
            <person name="Hu F."/>
            <person name="Su S."/>
            <person name="Wu J."/>
        </authorList>
    </citation>
    <scope>NUCLEOTIDE SEQUENCE [LARGE SCALE GENOMIC DNA]</scope>
    <source>
        <tissue evidence="9">Pupae without intestine</tissue>
    </source>
</reference>
<dbReference type="AlphaFoldDB" id="A0A2A3E4C0"/>
<dbReference type="GO" id="GO:0007635">
    <property type="term" value="P:chemosensory behavior"/>
    <property type="evidence" value="ECO:0007669"/>
    <property type="project" value="TreeGrafter"/>
</dbReference>